<evidence type="ECO:0000259" key="2">
    <source>
        <dbReference type="Pfam" id="PF19837"/>
    </source>
</evidence>
<feature type="region of interest" description="Disordered" evidence="1">
    <location>
        <begin position="1"/>
        <end position="25"/>
    </location>
</feature>
<dbReference type="EMBL" id="UOFT01000054">
    <property type="protein sequence ID" value="VAW96977.1"/>
    <property type="molecule type" value="Genomic_DNA"/>
</dbReference>
<sequence length="74" mass="8492">MAVIPMGKQNFQHLPRQGESSSIPTRSKRFFAAEASWYFNTREDERQGPFKNLGEAKAGLKTYLRRCGIVHFSD</sequence>
<protein>
    <recommendedName>
        <fullName evidence="2">DUF6316 domain-containing protein</fullName>
    </recommendedName>
</protein>
<dbReference type="Pfam" id="PF19837">
    <property type="entry name" value="DUF6316"/>
    <property type="match status" value="1"/>
</dbReference>
<dbReference type="AlphaFoldDB" id="A0A3B1ABH4"/>
<gene>
    <name evidence="3" type="ORF">MNBD_GAMMA23-1406</name>
</gene>
<evidence type="ECO:0000256" key="1">
    <source>
        <dbReference type="SAM" id="MobiDB-lite"/>
    </source>
</evidence>
<evidence type="ECO:0000313" key="3">
    <source>
        <dbReference type="EMBL" id="VAW96977.1"/>
    </source>
</evidence>
<name>A0A3B1ABH4_9ZZZZ</name>
<organism evidence="3">
    <name type="scientific">hydrothermal vent metagenome</name>
    <dbReference type="NCBI Taxonomy" id="652676"/>
    <lineage>
        <taxon>unclassified sequences</taxon>
        <taxon>metagenomes</taxon>
        <taxon>ecological metagenomes</taxon>
    </lineage>
</organism>
<accession>A0A3B1ABH4</accession>
<feature type="domain" description="DUF6316" evidence="2">
    <location>
        <begin position="16"/>
        <end position="66"/>
    </location>
</feature>
<reference evidence="3" key="1">
    <citation type="submission" date="2018-06" db="EMBL/GenBank/DDBJ databases">
        <authorList>
            <person name="Zhirakovskaya E."/>
        </authorList>
    </citation>
    <scope>NUCLEOTIDE SEQUENCE</scope>
</reference>
<proteinExistence type="predicted"/>
<dbReference type="InterPro" id="IPR045630">
    <property type="entry name" value="DUF6316"/>
</dbReference>